<proteinExistence type="predicted"/>
<dbReference type="AlphaFoldDB" id="A0A8S0SFE9"/>
<sequence length="166" mass="18815">MVELPFSSPPMQKSSSFLLLYTLPRAYERSRIEGEHSGIETAESFKLKREAQARDLLAYRGMSAERFAAVEVLREEARKKRELVKGVLDVTLHSHAMQTFARLGNTPIQPVLKREVRESGRSGPFSEGDFEYPQPRFMVRPGSFQALFKNGGKGLPMGLANDWARR</sequence>
<name>A0A8S0SFE9_OLEEU</name>
<evidence type="ECO:0000313" key="2">
    <source>
        <dbReference type="Proteomes" id="UP000594638"/>
    </source>
</evidence>
<organism evidence="1 2">
    <name type="scientific">Olea europaea subsp. europaea</name>
    <dbReference type="NCBI Taxonomy" id="158383"/>
    <lineage>
        <taxon>Eukaryota</taxon>
        <taxon>Viridiplantae</taxon>
        <taxon>Streptophyta</taxon>
        <taxon>Embryophyta</taxon>
        <taxon>Tracheophyta</taxon>
        <taxon>Spermatophyta</taxon>
        <taxon>Magnoliopsida</taxon>
        <taxon>eudicotyledons</taxon>
        <taxon>Gunneridae</taxon>
        <taxon>Pentapetalae</taxon>
        <taxon>asterids</taxon>
        <taxon>lamiids</taxon>
        <taxon>Lamiales</taxon>
        <taxon>Oleaceae</taxon>
        <taxon>Oleeae</taxon>
        <taxon>Olea</taxon>
    </lineage>
</organism>
<keyword evidence="2" id="KW-1185">Reference proteome</keyword>
<reference evidence="1 2" key="1">
    <citation type="submission" date="2019-12" db="EMBL/GenBank/DDBJ databases">
        <authorList>
            <person name="Alioto T."/>
            <person name="Alioto T."/>
            <person name="Gomez Garrido J."/>
        </authorList>
    </citation>
    <scope>NUCLEOTIDE SEQUENCE [LARGE SCALE GENOMIC DNA]</scope>
</reference>
<gene>
    <name evidence="1" type="ORF">OLEA9_A010328</name>
</gene>
<dbReference type="Gramene" id="OE9A010328T1">
    <property type="protein sequence ID" value="OE9A010328C1"/>
    <property type="gene ID" value="OE9A010328"/>
</dbReference>
<comment type="caution">
    <text evidence="1">The sequence shown here is derived from an EMBL/GenBank/DDBJ whole genome shotgun (WGS) entry which is preliminary data.</text>
</comment>
<evidence type="ECO:0000313" key="1">
    <source>
        <dbReference type="EMBL" id="CAA2990705.1"/>
    </source>
</evidence>
<accession>A0A8S0SFE9</accession>
<protein>
    <submittedName>
        <fullName evidence="1">Uncharacterized protein</fullName>
    </submittedName>
</protein>
<dbReference type="EMBL" id="CACTIH010004370">
    <property type="protein sequence ID" value="CAA2990705.1"/>
    <property type="molecule type" value="Genomic_DNA"/>
</dbReference>
<dbReference type="Proteomes" id="UP000594638">
    <property type="component" value="Unassembled WGS sequence"/>
</dbReference>